<protein>
    <submittedName>
        <fullName evidence="3">Uncharacterized protein</fullName>
    </submittedName>
</protein>
<organism evidence="3 4">
    <name type="scientific">Stachybotrys elegans</name>
    <dbReference type="NCBI Taxonomy" id="80388"/>
    <lineage>
        <taxon>Eukaryota</taxon>
        <taxon>Fungi</taxon>
        <taxon>Dikarya</taxon>
        <taxon>Ascomycota</taxon>
        <taxon>Pezizomycotina</taxon>
        <taxon>Sordariomycetes</taxon>
        <taxon>Hypocreomycetidae</taxon>
        <taxon>Hypocreales</taxon>
        <taxon>Stachybotryaceae</taxon>
        <taxon>Stachybotrys</taxon>
    </lineage>
</organism>
<keyword evidence="2" id="KW-1133">Transmembrane helix</keyword>
<feature type="transmembrane region" description="Helical" evidence="2">
    <location>
        <begin position="169"/>
        <end position="193"/>
    </location>
</feature>
<keyword evidence="2" id="KW-0812">Transmembrane</keyword>
<proteinExistence type="predicted"/>
<feature type="transmembrane region" description="Helical" evidence="2">
    <location>
        <begin position="57"/>
        <end position="74"/>
    </location>
</feature>
<evidence type="ECO:0000256" key="2">
    <source>
        <dbReference type="SAM" id="Phobius"/>
    </source>
</evidence>
<dbReference type="OrthoDB" id="3358048at2759"/>
<evidence type="ECO:0000256" key="1">
    <source>
        <dbReference type="SAM" id="MobiDB-lite"/>
    </source>
</evidence>
<name>A0A8K0SU02_9HYPO</name>
<accession>A0A8K0SU02</accession>
<feature type="region of interest" description="Disordered" evidence="1">
    <location>
        <begin position="1"/>
        <end position="31"/>
    </location>
</feature>
<dbReference type="EMBL" id="JAGPNK010000005">
    <property type="protein sequence ID" value="KAH7320905.1"/>
    <property type="molecule type" value="Genomic_DNA"/>
</dbReference>
<evidence type="ECO:0000313" key="3">
    <source>
        <dbReference type="EMBL" id="KAH7320905.1"/>
    </source>
</evidence>
<gene>
    <name evidence="3" type="ORF">B0I35DRAFT_202246</name>
</gene>
<feature type="transmembrane region" description="Helical" evidence="2">
    <location>
        <begin position="143"/>
        <end position="163"/>
    </location>
</feature>
<evidence type="ECO:0000313" key="4">
    <source>
        <dbReference type="Proteomes" id="UP000813444"/>
    </source>
</evidence>
<sequence length="212" mass="23015">MDVGNTTSRLRRTFRYPDDTGADNDSDQEVMDEEEQDRFIERLAADNAARDAQFRRLLLAFPLLTTIAYVPSLLHPSTSLFALLALTSLLSTAYLLHVQPPGCTGIAPLDAWIRRGDVGQATADAVNLLQHMPIVSSSPLQTYLPYLNLALVLLVGLMGLVAGREATAAFGWIGLGNLPALVYVVVLVADVIMGSVDPEKELSALKYQYKGA</sequence>
<reference evidence="3" key="1">
    <citation type="journal article" date="2021" name="Nat. Commun.">
        <title>Genetic determinants of endophytism in the Arabidopsis root mycobiome.</title>
        <authorList>
            <person name="Mesny F."/>
            <person name="Miyauchi S."/>
            <person name="Thiergart T."/>
            <person name="Pickel B."/>
            <person name="Atanasova L."/>
            <person name="Karlsson M."/>
            <person name="Huettel B."/>
            <person name="Barry K.W."/>
            <person name="Haridas S."/>
            <person name="Chen C."/>
            <person name="Bauer D."/>
            <person name="Andreopoulos W."/>
            <person name="Pangilinan J."/>
            <person name="LaButti K."/>
            <person name="Riley R."/>
            <person name="Lipzen A."/>
            <person name="Clum A."/>
            <person name="Drula E."/>
            <person name="Henrissat B."/>
            <person name="Kohler A."/>
            <person name="Grigoriev I.V."/>
            <person name="Martin F.M."/>
            <person name="Hacquard S."/>
        </authorList>
    </citation>
    <scope>NUCLEOTIDE SEQUENCE</scope>
    <source>
        <strain evidence="3">MPI-CAGE-CH-0235</strain>
    </source>
</reference>
<comment type="caution">
    <text evidence="3">The sequence shown here is derived from an EMBL/GenBank/DDBJ whole genome shotgun (WGS) entry which is preliminary data.</text>
</comment>
<keyword evidence="2" id="KW-0472">Membrane</keyword>
<keyword evidence="4" id="KW-1185">Reference proteome</keyword>
<feature type="compositionally biased region" description="Acidic residues" evidence="1">
    <location>
        <begin position="20"/>
        <end position="31"/>
    </location>
</feature>
<dbReference type="AlphaFoldDB" id="A0A8K0SU02"/>
<dbReference type="Proteomes" id="UP000813444">
    <property type="component" value="Unassembled WGS sequence"/>
</dbReference>